<evidence type="ECO:0000259" key="1">
    <source>
        <dbReference type="Pfam" id="PF21722"/>
    </source>
</evidence>
<proteinExistence type="predicted"/>
<keyword evidence="3" id="KW-1185">Reference proteome</keyword>
<organism evidence="2 3">
    <name type="scientific">Pseudoduganella lutea</name>
    <dbReference type="NCBI Taxonomy" id="321985"/>
    <lineage>
        <taxon>Bacteria</taxon>
        <taxon>Pseudomonadati</taxon>
        <taxon>Pseudomonadota</taxon>
        <taxon>Betaproteobacteria</taxon>
        <taxon>Burkholderiales</taxon>
        <taxon>Oxalobacteraceae</taxon>
        <taxon>Telluria group</taxon>
        <taxon>Pseudoduganella</taxon>
    </lineage>
</organism>
<dbReference type="KEGG" id="plue:EWM63_30885"/>
<sequence length="280" mass="26363">MSNSSKLARLFELFPNLHILKGITAPPITHVPVTSVNGKTGDVVIEGTSGAAAVTSVNGQTGAVTIPPPPVTSVNGQTGAVVIATGSSSSGGGLIATTVLNTAGSGTLPIPAGATKARIMAIGGGGGADGPTSTRNFVGQGGTGGTSIAWVFGLTSDTPAGYTVGAGGTAGPSGGAGGAGGASTVTIGGSTITANGGGKAVNSASQVIGGLGGTASGGDINITGTHGQPGPSSSSLSVMYANIHIYGGNSYGTGAPSQNSPTATTGIAGTRGLITIEWFS</sequence>
<dbReference type="Proteomes" id="UP000290637">
    <property type="component" value="Chromosome"/>
</dbReference>
<dbReference type="AlphaFoldDB" id="A0A4P6L7D2"/>
<dbReference type="Pfam" id="PF21722">
    <property type="entry name" value="Gly_rich_2"/>
    <property type="match status" value="1"/>
</dbReference>
<dbReference type="EMBL" id="CP035913">
    <property type="protein sequence ID" value="QBE66832.1"/>
    <property type="molecule type" value="Genomic_DNA"/>
</dbReference>
<name>A0A4P6L7D2_9BURK</name>
<reference evidence="2 3" key="1">
    <citation type="submission" date="2019-02" db="EMBL/GenBank/DDBJ databases">
        <title>Draft Genome Sequences of Six Type Strains of the Genus Massilia.</title>
        <authorList>
            <person name="Miess H."/>
            <person name="Frediansyhah A."/>
            <person name="Gross H."/>
        </authorList>
    </citation>
    <scope>NUCLEOTIDE SEQUENCE [LARGE SCALE GENOMIC DNA]</scope>
    <source>
        <strain evidence="2 3">DSM 17473</strain>
    </source>
</reference>
<evidence type="ECO:0000313" key="3">
    <source>
        <dbReference type="Proteomes" id="UP000290637"/>
    </source>
</evidence>
<dbReference type="RefSeq" id="WP_130189939.1">
    <property type="nucleotide sequence ID" value="NZ_CP035913.1"/>
</dbReference>
<gene>
    <name evidence="2" type="ORF">EWM63_30885</name>
</gene>
<accession>A0A4P6L7D2</accession>
<evidence type="ECO:0000313" key="2">
    <source>
        <dbReference type="EMBL" id="QBE66832.1"/>
    </source>
</evidence>
<protein>
    <recommendedName>
        <fullName evidence="1">Glycine-rich domain-containing protein</fullName>
    </recommendedName>
</protein>
<dbReference type="InterPro" id="IPR049304">
    <property type="entry name" value="Gly_rich_dom"/>
</dbReference>
<feature type="domain" description="Glycine-rich" evidence="1">
    <location>
        <begin position="103"/>
        <end position="269"/>
    </location>
</feature>